<dbReference type="EMBL" id="NPDV01000008">
    <property type="protein sequence ID" value="PJZ53232.1"/>
    <property type="molecule type" value="Genomic_DNA"/>
</dbReference>
<reference evidence="3 4" key="1">
    <citation type="submission" date="2017-07" db="EMBL/GenBank/DDBJ databases">
        <title>Leptospira spp. isolated from tropical soils.</title>
        <authorList>
            <person name="Thibeaux R."/>
            <person name="Iraola G."/>
            <person name="Ferres I."/>
            <person name="Bierque E."/>
            <person name="Girault D."/>
            <person name="Soupe-Gilbert M.-E."/>
            <person name="Picardeau M."/>
            <person name="Goarant C."/>
        </authorList>
    </citation>
    <scope>NUCLEOTIDE SEQUENCE [LARGE SCALE GENOMIC DNA]</scope>
    <source>
        <strain evidence="1 4">FH2-B-C1</strain>
        <strain evidence="2 3">FH2-B-D1</strain>
    </source>
</reference>
<dbReference type="EMBL" id="NPDU01000001">
    <property type="protein sequence ID" value="PJZ63960.1"/>
    <property type="molecule type" value="Genomic_DNA"/>
</dbReference>
<protein>
    <submittedName>
        <fullName evidence="1">Uncharacterized protein</fullName>
    </submittedName>
</protein>
<accession>A0A2M9YNW0</accession>
<keyword evidence="3" id="KW-1185">Reference proteome</keyword>
<sequence>MGNQNFRIERFGISSKKNHERRIVAMDFLFEKIRPSFQTASRKKQILVSFTETDLLVRFRRFRWD</sequence>
<proteinExistence type="predicted"/>
<dbReference type="Proteomes" id="UP000232149">
    <property type="component" value="Unassembled WGS sequence"/>
</dbReference>
<comment type="caution">
    <text evidence="1">The sequence shown here is derived from an EMBL/GenBank/DDBJ whole genome shotgun (WGS) entry which is preliminary data.</text>
</comment>
<name>A0A2M9YNW0_9LEPT</name>
<organism evidence="1 4">
    <name type="scientific">Leptospira adleri</name>
    <dbReference type="NCBI Taxonomy" id="2023186"/>
    <lineage>
        <taxon>Bacteria</taxon>
        <taxon>Pseudomonadati</taxon>
        <taxon>Spirochaetota</taxon>
        <taxon>Spirochaetia</taxon>
        <taxon>Leptospirales</taxon>
        <taxon>Leptospiraceae</taxon>
        <taxon>Leptospira</taxon>
    </lineage>
</organism>
<gene>
    <name evidence="2" type="ORF">CH376_00610</name>
    <name evidence="1" type="ORF">CH380_10500</name>
</gene>
<evidence type="ECO:0000313" key="3">
    <source>
        <dbReference type="Proteomes" id="UP000232149"/>
    </source>
</evidence>
<evidence type="ECO:0000313" key="1">
    <source>
        <dbReference type="EMBL" id="PJZ53232.1"/>
    </source>
</evidence>
<dbReference type="AlphaFoldDB" id="A0A2M9YNW0"/>
<evidence type="ECO:0000313" key="2">
    <source>
        <dbReference type="EMBL" id="PJZ63960.1"/>
    </source>
</evidence>
<evidence type="ECO:0000313" key="4">
    <source>
        <dbReference type="Proteomes" id="UP000232188"/>
    </source>
</evidence>
<dbReference type="Proteomes" id="UP000232188">
    <property type="component" value="Unassembled WGS sequence"/>
</dbReference>